<comment type="caution">
    <text evidence="1">The sequence shown here is derived from an EMBL/GenBank/DDBJ whole genome shotgun (WGS) entry which is preliminary data.</text>
</comment>
<reference evidence="1 3" key="2">
    <citation type="submission" date="2019-09" db="EMBL/GenBank/DDBJ databases">
        <title>A bacterium isolated from glacier soil.</title>
        <authorList>
            <person name="Liu Q."/>
        </authorList>
    </citation>
    <scope>NUCLEOTIDE SEQUENCE [LARGE SCALE GENOMIC DNA]</scope>
    <source>
        <strain evidence="1 3">MDT1-10-3</strain>
    </source>
</reference>
<name>A0A5M8Q403_9BACT</name>
<dbReference type="EMBL" id="JBGOGF010000014">
    <property type="protein sequence ID" value="MFA1773585.1"/>
    <property type="molecule type" value="Genomic_DNA"/>
</dbReference>
<protein>
    <recommendedName>
        <fullName evidence="5">HEPN domain-containing protein</fullName>
    </recommendedName>
</protein>
<proteinExistence type="predicted"/>
<dbReference type="RefSeq" id="WP_149100274.1">
    <property type="nucleotide sequence ID" value="NZ_BMMG01000008.1"/>
</dbReference>
<dbReference type="Proteomes" id="UP000323866">
    <property type="component" value="Unassembled WGS sequence"/>
</dbReference>
<evidence type="ECO:0000313" key="2">
    <source>
        <dbReference type="EMBL" id="MFA1773585.1"/>
    </source>
</evidence>
<evidence type="ECO:0008006" key="5">
    <source>
        <dbReference type="Google" id="ProtNLM"/>
    </source>
</evidence>
<accession>A0A5M8Q403</accession>
<evidence type="ECO:0000313" key="4">
    <source>
        <dbReference type="Proteomes" id="UP001570846"/>
    </source>
</evidence>
<dbReference type="AlphaFoldDB" id="A0A5M8Q403"/>
<dbReference type="Proteomes" id="UP001570846">
    <property type="component" value="Unassembled WGS sequence"/>
</dbReference>
<reference evidence="1 3" key="1">
    <citation type="submission" date="2019-07" db="EMBL/GenBank/DDBJ databases">
        <authorList>
            <person name="Qu J.-H."/>
        </authorList>
    </citation>
    <scope>NUCLEOTIDE SEQUENCE [LARGE SCALE GENOMIC DNA]</scope>
    <source>
        <strain evidence="1 3">MDT1-10-3</strain>
    </source>
</reference>
<sequence>MESKETALLRLKDLYLELESCQDEGLVAYTFSLAAVNEAKDLLRHFLENPTEYGHTHNRILYFTKMLELAETQIKNGGVQEGLWFGKSVISFFLDGTSAGPSSLKEK</sequence>
<keyword evidence="4" id="KW-1185">Reference proteome</keyword>
<gene>
    <name evidence="2" type="ORF">ACD591_19960</name>
    <name evidence="1" type="ORF">FOE74_19270</name>
</gene>
<dbReference type="EMBL" id="VKKZ01000025">
    <property type="protein sequence ID" value="KAA6430617.1"/>
    <property type="molecule type" value="Genomic_DNA"/>
</dbReference>
<evidence type="ECO:0000313" key="3">
    <source>
        <dbReference type="Proteomes" id="UP000323866"/>
    </source>
</evidence>
<reference evidence="2 4" key="3">
    <citation type="submission" date="2024-08" db="EMBL/GenBank/DDBJ databases">
        <authorList>
            <person name="Wei W."/>
        </authorList>
    </citation>
    <scope>NUCLEOTIDE SEQUENCE [LARGE SCALE GENOMIC DNA]</scope>
    <source>
        <strain evidence="2 4">XU2</strain>
    </source>
</reference>
<evidence type="ECO:0000313" key="1">
    <source>
        <dbReference type="EMBL" id="KAA6430617.1"/>
    </source>
</evidence>
<organism evidence="1 3">
    <name type="scientific">Rufibacter glacialis</name>
    <dbReference type="NCBI Taxonomy" id="1259555"/>
    <lineage>
        <taxon>Bacteria</taxon>
        <taxon>Pseudomonadati</taxon>
        <taxon>Bacteroidota</taxon>
        <taxon>Cytophagia</taxon>
        <taxon>Cytophagales</taxon>
        <taxon>Hymenobacteraceae</taxon>
        <taxon>Rufibacter</taxon>
    </lineage>
</organism>